<dbReference type="InterPro" id="IPR036942">
    <property type="entry name" value="Beta-barrel_TonB_sf"/>
</dbReference>
<evidence type="ECO:0000256" key="12">
    <source>
        <dbReference type="RuleBase" id="RU003357"/>
    </source>
</evidence>
<name>A0ABS2GPS1_9BURK</name>
<dbReference type="PROSITE" id="PS52016">
    <property type="entry name" value="TONB_DEPENDENT_REC_3"/>
    <property type="match status" value="1"/>
</dbReference>
<organism evidence="16 17">
    <name type="scientific">Parasutterella secunda</name>
    <dbReference type="NCBI Taxonomy" id="626947"/>
    <lineage>
        <taxon>Bacteria</taxon>
        <taxon>Pseudomonadati</taxon>
        <taxon>Pseudomonadota</taxon>
        <taxon>Betaproteobacteria</taxon>
        <taxon>Burkholderiales</taxon>
        <taxon>Sutterellaceae</taxon>
        <taxon>Parasutterella</taxon>
    </lineage>
</organism>
<feature type="domain" description="TonB-dependent receptor plug" evidence="15">
    <location>
        <begin position="48"/>
        <end position="154"/>
    </location>
</feature>
<comment type="caution">
    <text evidence="16">The sequence shown here is derived from an EMBL/GenBank/DDBJ whole genome shotgun (WGS) entry which is preliminary data.</text>
</comment>
<keyword evidence="4 11" id="KW-1134">Transmembrane beta strand</keyword>
<dbReference type="Gene3D" id="2.170.130.10">
    <property type="entry name" value="TonB-dependent receptor, plug domain"/>
    <property type="match status" value="1"/>
</dbReference>
<feature type="chain" id="PRO_5046266664" evidence="13">
    <location>
        <begin position="28"/>
        <end position="704"/>
    </location>
</feature>
<evidence type="ECO:0000256" key="6">
    <source>
        <dbReference type="ARBA" id="ARBA00022729"/>
    </source>
</evidence>
<dbReference type="RefSeq" id="WP_205049381.1">
    <property type="nucleotide sequence ID" value="NZ_JACJKX010000001.1"/>
</dbReference>
<dbReference type="EMBL" id="JACJKX010000001">
    <property type="protein sequence ID" value="MBM6927790.1"/>
    <property type="molecule type" value="Genomic_DNA"/>
</dbReference>
<dbReference type="InterPro" id="IPR012910">
    <property type="entry name" value="Plug_dom"/>
</dbReference>
<evidence type="ECO:0000256" key="1">
    <source>
        <dbReference type="ARBA" id="ARBA00004571"/>
    </source>
</evidence>
<dbReference type="PANTHER" id="PTHR30069">
    <property type="entry name" value="TONB-DEPENDENT OUTER MEMBRANE RECEPTOR"/>
    <property type="match status" value="1"/>
</dbReference>
<evidence type="ECO:0000256" key="9">
    <source>
        <dbReference type="ARBA" id="ARBA00023170"/>
    </source>
</evidence>
<protein>
    <submittedName>
        <fullName evidence="16">TonB-dependent receptor</fullName>
    </submittedName>
</protein>
<comment type="subcellular location">
    <subcellularLocation>
        <location evidence="1 11">Cell outer membrane</location>
        <topology evidence="1 11">Multi-pass membrane protein</topology>
    </subcellularLocation>
</comment>
<evidence type="ECO:0000313" key="17">
    <source>
        <dbReference type="Proteomes" id="UP000777002"/>
    </source>
</evidence>
<evidence type="ECO:0000256" key="4">
    <source>
        <dbReference type="ARBA" id="ARBA00022452"/>
    </source>
</evidence>
<evidence type="ECO:0000256" key="13">
    <source>
        <dbReference type="SAM" id="SignalP"/>
    </source>
</evidence>
<dbReference type="InterPro" id="IPR039426">
    <property type="entry name" value="TonB-dep_rcpt-like"/>
</dbReference>
<evidence type="ECO:0000256" key="3">
    <source>
        <dbReference type="ARBA" id="ARBA00022448"/>
    </source>
</evidence>
<accession>A0ABS2GPS1</accession>
<proteinExistence type="inferred from homology"/>
<dbReference type="Proteomes" id="UP000777002">
    <property type="component" value="Unassembled WGS sequence"/>
</dbReference>
<keyword evidence="7 12" id="KW-0798">TonB box</keyword>
<evidence type="ECO:0000256" key="11">
    <source>
        <dbReference type="PROSITE-ProRule" id="PRU01360"/>
    </source>
</evidence>
<evidence type="ECO:0000259" key="14">
    <source>
        <dbReference type="Pfam" id="PF00593"/>
    </source>
</evidence>
<evidence type="ECO:0000256" key="5">
    <source>
        <dbReference type="ARBA" id="ARBA00022692"/>
    </source>
</evidence>
<sequence>MTNSLSFKKTSLALAVALSLPVISAQAADSYKAQDVVVTASRVEQQLIDVNMSVSVITSEDIAEMSGAKTIADLLESKVPGIQVKNDGGQGIDRIKIRGEDAFRTLVMIDGQRISEQKSMSGVPLLIDPSQVERIEVIRGPASVLYGSDAIGGAVNIITKKGGEDTFGASVSAGFDSSSSGKELSGSIYGAANGWKYRFGGAIRDADNIETPVGKMPHTEFSSKAANAFLSYDIDPNKTIGLSLSHFDLDFMSGATSYAPEDFFVDVPEWQRTRGSLFGEFKNLTENLARLRIDASYEKNHKLMENFVKQGGIVTPFGTTSVLMDNFADNDLYTTSASIQSDWILGQNHYLITGYEFSYDDLDAGSQTFGHTPSMSFVPGQGPVMGTAPYEKIQKFNGSQTRHSLFASMESTVFDELILNYGVRYTWVDSDMDINTTHSLNVDGIEVGKSSYDTSDGKAIFNFGVTYKGFENLALRANWSQGYRTPLLQELFIDTSMGGELTYANPDLKPETSDNFEIGARYTNGILTVDGSIFYSQADDYITTIAIGDSLNKYTNMGEAQTIGLELDTSVKIGDFEPYTVLTLMRREYKENGIKSSKSGTPKVMARYGVRYQNEYDSALFRFDAYAVSQTKTESWNFQTDQLNEDGSFGGFTTFNLTGGVSFGPKNAYSVDVGLYNITDKLYQTSDAIYEPGRYFAMKLNATF</sequence>
<keyword evidence="10 11" id="KW-0998">Cell outer membrane</keyword>
<dbReference type="InterPro" id="IPR000531">
    <property type="entry name" value="Beta-barrel_TonB"/>
</dbReference>
<evidence type="ECO:0000256" key="10">
    <source>
        <dbReference type="ARBA" id="ARBA00023237"/>
    </source>
</evidence>
<evidence type="ECO:0000256" key="7">
    <source>
        <dbReference type="ARBA" id="ARBA00023077"/>
    </source>
</evidence>
<dbReference type="CDD" id="cd01347">
    <property type="entry name" value="ligand_gated_channel"/>
    <property type="match status" value="1"/>
</dbReference>
<dbReference type="Pfam" id="PF00593">
    <property type="entry name" value="TonB_dep_Rec_b-barrel"/>
    <property type="match status" value="1"/>
</dbReference>
<reference evidence="16 17" key="1">
    <citation type="journal article" date="2021" name="Sci. Rep.">
        <title>The distribution of antibiotic resistance genes in chicken gut microbiota commensals.</title>
        <authorList>
            <person name="Juricova H."/>
            <person name="Matiasovicova J."/>
            <person name="Kubasova T."/>
            <person name="Cejkova D."/>
            <person name="Rychlik I."/>
        </authorList>
    </citation>
    <scope>NUCLEOTIDE SEQUENCE [LARGE SCALE GENOMIC DNA]</scope>
    <source>
        <strain evidence="16 17">An562</strain>
    </source>
</reference>
<keyword evidence="9 16" id="KW-0675">Receptor</keyword>
<evidence type="ECO:0000313" key="16">
    <source>
        <dbReference type="EMBL" id="MBM6927790.1"/>
    </source>
</evidence>
<dbReference type="Gene3D" id="2.40.170.20">
    <property type="entry name" value="TonB-dependent receptor, beta-barrel domain"/>
    <property type="match status" value="1"/>
</dbReference>
<dbReference type="Pfam" id="PF07715">
    <property type="entry name" value="Plug"/>
    <property type="match status" value="1"/>
</dbReference>
<comment type="similarity">
    <text evidence="2 11 12">Belongs to the TonB-dependent receptor family.</text>
</comment>
<feature type="signal peptide" evidence="13">
    <location>
        <begin position="1"/>
        <end position="27"/>
    </location>
</feature>
<keyword evidence="6 13" id="KW-0732">Signal</keyword>
<keyword evidence="8 11" id="KW-0472">Membrane</keyword>
<keyword evidence="17" id="KW-1185">Reference proteome</keyword>
<gene>
    <name evidence="16" type="ORF">H5985_00645</name>
</gene>
<keyword evidence="3 11" id="KW-0813">Transport</keyword>
<dbReference type="PANTHER" id="PTHR30069:SF29">
    <property type="entry name" value="HEMOGLOBIN AND HEMOGLOBIN-HAPTOGLOBIN-BINDING PROTEIN 1-RELATED"/>
    <property type="match status" value="1"/>
</dbReference>
<dbReference type="SUPFAM" id="SSF56935">
    <property type="entry name" value="Porins"/>
    <property type="match status" value="1"/>
</dbReference>
<feature type="domain" description="TonB-dependent receptor-like beta-barrel" evidence="14">
    <location>
        <begin position="232"/>
        <end position="678"/>
    </location>
</feature>
<keyword evidence="5 11" id="KW-0812">Transmembrane</keyword>
<dbReference type="InterPro" id="IPR037066">
    <property type="entry name" value="Plug_dom_sf"/>
</dbReference>
<evidence type="ECO:0000259" key="15">
    <source>
        <dbReference type="Pfam" id="PF07715"/>
    </source>
</evidence>
<evidence type="ECO:0000256" key="8">
    <source>
        <dbReference type="ARBA" id="ARBA00023136"/>
    </source>
</evidence>
<evidence type="ECO:0000256" key="2">
    <source>
        <dbReference type="ARBA" id="ARBA00009810"/>
    </source>
</evidence>